<comment type="subcellular location">
    <subcellularLocation>
        <location evidence="1">Membrane</location>
        <topology evidence="1">Multi-pass membrane protein</topology>
    </subcellularLocation>
</comment>
<evidence type="ECO:0000313" key="9">
    <source>
        <dbReference type="Proteomes" id="UP000016600"/>
    </source>
</evidence>
<evidence type="ECO:0000256" key="2">
    <source>
        <dbReference type="ARBA" id="ARBA00009399"/>
    </source>
</evidence>
<evidence type="ECO:0000256" key="3">
    <source>
        <dbReference type="ARBA" id="ARBA00022692"/>
    </source>
</evidence>
<dbReference type="InterPro" id="IPR051401">
    <property type="entry name" value="GtrA_CellWall_Glycosyl"/>
</dbReference>
<protein>
    <submittedName>
        <fullName evidence="8">GtrA-like protein</fullName>
    </submittedName>
</protein>
<feature type="transmembrane region" description="Helical" evidence="6">
    <location>
        <begin position="41"/>
        <end position="66"/>
    </location>
</feature>
<keyword evidence="4 6" id="KW-1133">Transmembrane helix</keyword>
<dbReference type="PANTHER" id="PTHR38459">
    <property type="entry name" value="PROPHAGE BACTOPRENOL-LINKED GLUCOSE TRANSLOCASE HOMOLOG"/>
    <property type="match status" value="1"/>
</dbReference>
<feature type="domain" description="GtrA/DPMS transmembrane" evidence="7">
    <location>
        <begin position="6"/>
        <end position="125"/>
    </location>
</feature>
<dbReference type="Pfam" id="PF04138">
    <property type="entry name" value="GtrA_DPMS_TM"/>
    <property type="match status" value="1"/>
</dbReference>
<sequence>MGEVLRFVIVGIIATLLQYGIYSALILFIPNKASAAQIQLYSTVAMSIGYAISFVFNFLASTHYTFKVKANTRRGAGFVLSHVINYLLQIGTLNLFLWLGISRQWAPVPMFCICVPVNFILVRFFLKH</sequence>
<evidence type="ECO:0000313" key="8">
    <source>
        <dbReference type="EMBL" id="ERK01325.1"/>
    </source>
</evidence>
<proteinExistence type="inferred from homology"/>
<feature type="transmembrane region" description="Helical" evidence="6">
    <location>
        <begin position="105"/>
        <end position="126"/>
    </location>
</feature>
<keyword evidence="9" id="KW-1185">Reference proteome</keyword>
<evidence type="ECO:0000256" key="1">
    <source>
        <dbReference type="ARBA" id="ARBA00004141"/>
    </source>
</evidence>
<dbReference type="InterPro" id="IPR007267">
    <property type="entry name" value="GtrA_DPMS_TM"/>
</dbReference>
<comment type="caution">
    <text evidence="8">The sequence shown here is derived from an EMBL/GenBank/DDBJ whole genome shotgun (WGS) entry which is preliminary data.</text>
</comment>
<organism evidence="8 9">
    <name type="scientific">Hoylesella pleuritidis F0068</name>
    <dbReference type="NCBI Taxonomy" id="1081904"/>
    <lineage>
        <taxon>Bacteria</taxon>
        <taxon>Pseudomonadati</taxon>
        <taxon>Bacteroidota</taxon>
        <taxon>Bacteroidia</taxon>
        <taxon>Bacteroidales</taxon>
        <taxon>Prevotellaceae</taxon>
        <taxon>Hoylesella</taxon>
    </lineage>
</organism>
<dbReference type="GO" id="GO:0005886">
    <property type="term" value="C:plasma membrane"/>
    <property type="evidence" value="ECO:0007669"/>
    <property type="project" value="TreeGrafter"/>
</dbReference>
<evidence type="ECO:0000256" key="5">
    <source>
        <dbReference type="ARBA" id="ARBA00023136"/>
    </source>
</evidence>
<keyword evidence="3 6" id="KW-0812">Transmembrane</keyword>
<accession>U2MI37</accession>
<dbReference type="PANTHER" id="PTHR38459:SF1">
    <property type="entry name" value="PROPHAGE BACTOPRENOL-LINKED GLUCOSE TRANSLOCASE HOMOLOG"/>
    <property type="match status" value="1"/>
</dbReference>
<dbReference type="AlphaFoldDB" id="U2MI37"/>
<dbReference type="EMBL" id="AWET01000029">
    <property type="protein sequence ID" value="ERK01325.1"/>
    <property type="molecule type" value="Genomic_DNA"/>
</dbReference>
<dbReference type="Proteomes" id="UP000016600">
    <property type="component" value="Unassembled WGS sequence"/>
</dbReference>
<gene>
    <name evidence="8" type="ORF">HMPREF1218_1635</name>
</gene>
<reference evidence="8 9" key="1">
    <citation type="submission" date="2013-08" db="EMBL/GenBank/DDBJ databases">
        <authorList>
            <person name="Durkin A.S."/>
            <person name="Haft D.R."/>
            <person name="McCorrison J."/>
            <person name="Torralba M."/>
            <person name="Gillis M."/>
            <person name="Haft D.H."/>
            <person name="Methe B."/>
            <person name="Sutton G."/>
            <person name="Nelson K.E."/>
        </authorList>
    </citation>
    <scope>NUCLEOTIDE SEQUENCE [LARGE SCALE GENOMIC DNA]</scope>
    <source>
        <strain evidence="8 9">F0068</strain>
    </source>
</reference>
<evidence type="ECO:0000259" key="7">
    <source>
        <dbReference type="Pfam" id="PF04138"/>
    </source>
</evidence>
<dbReference type="PATRIC" id="fig|1081904.3.peg.1238"/>
<evidence type="ECO:0000256" key="6">
    <source>
        <dbReference type="SAM" id="Phobius"/>
    </source>
</evidence>
<name>U2MI37_9BACT</name>
<feature type="transmembrane region" description="Helical" evidence="6">
    <location>
        <begin position="78"/>
        <end position="99"/>
    </location>
</feature>
<comment type="similarity">
    <text evidence="2">Belongs to the GtrA family.</text>
</comment>
<evidence type="ECO:0000256" key="4">
    <source>
        <dbReference type="ARBA" id="ARBA00022989"/>
    </source>
</evidence>
<feature type="transmembrane region" description="Helical" evidence="6">
    <location>
        <begin position="7"/>
        <end position="29"/>
    </location>
</feature>
<keyword evidence="5 6" id="KW-0472">Membrane</keyword>
<dbReference type="GO" id="GO:0000271">
    <property type="term" value="P:polysaccharide biosynthetic process"/>
    <property type="evidence" value="ECO:0007669"/>
    <property type="project" value="InterPro"/>
</dbReference>